<dbReference type="RefSeq" id="WP_008335564.1">
    <property type="nucleotide sequence ID" value="NZ_AFRZ01000001.1"/>
</dbReference>
<dbReference type="OrthoDB" id="5342129at2"/>
<dbReference type="HOGENOM" id="CLU_020336_13_2_7"/>
<dbReference type="PANTHER" id="PTHR43798:SF33">
    <property type="entry name" value="HYDROLASE, PUTATIVE (AFU_ORTHOLOGUE AFUA_2G14860)-RELATED"/>
    <property type="match status" value="1"/>
</dbReference>
<dbReference type="PRINTS" id="PR00111">
    <property type="entry name" value="ABHYDROLASE"/>
</dbReference>
<evidence type="ECO:0000313" key="3">
    <source>
        <dbReference type="Proteomes" id="UP000006431"/>
    </source>
</evidence>
<dbReference type="Gene3D" id="3.40.50.1820">
    <property type="entry name" value="alpha/beta hydrolase"/>
    <property type="match status" value="1"/>
</dbReference>
<organism evidence="2 3">
    <name type="scientific">Sulfurimonas gotlandica (strain DSM 19862 / JCM 16533 / GD1)</name>
    <dbReference type="NCBI Taxonomy" id="929558"/>
    <lineage>
        <taxon>Bacteria</taxon>
        <taxon>Pseudomonadati</taxon>
        <taxon>Campylobacterota</taxon>
        <taxon>Epsilonproteobacteria</taxon>
        <taxon>Campylobacterales</taxon>
        <taxon>Sulfurimonadaceae</taxon>
        <taxon>Sulfurimonas</taxon>
    </lineage>
</organism>
<dbReference type="STRING" id="929558.SMGD1_1191"/>
<keyword evidence="3" id="KW-1185">Reference proteome</keyword>
<accession>H1FZA1</accession>
<dbReference type="AlphaFoldDB" id="B6BGT3"/>
<dbReference type="Pfam" id="PF00561">
    <property type="entry name" value="Abhydrolase_1"/>
    <property type="match status" value="1"/>
</dbReference>
<feature type="domain" description="AB hydrolase-1" evidence="1">
    <location>
        <begin position="2"/>
        <end position="221"/>
    </location>
</feature>
<reference evidence="2 3" key="1">
    <citation type="journal article" date="2012" name="Proc. Natl. Acad. Sci. U.S.A.">
        <title>Genome and physiology of a model Epsilonproteobacterium responsible for sulfide detoxification in marine oxygen depletion zones.</title>
        <authorList>
            <person name="Grote J."/>
            <person name="Schott T."/>
            <person name="Bruckner C.G."/>
            <person name="Glockner F.O."/>
            <person name="Jost G."/>
            <person name="Teeling H."/>
            <person name="Labrenz M."/>
            <person name="Jurgens K."/>
        </authorList>
    </citation>
    <scope>NUCLEOTIDE SEQUENCE [LARGE SCALE GENOMIC DNA]</scope>
    <source>
        <strain evidence="2 3">GD1</strain>
    </source>
</reference>
<name>B6BGT3_SULGG</name>
<dbReference type="InterPro" id="IPR000073">
    <property type="entry name" value="AB_hydrolase_1"/>
</dbReference>
<dbReference type="GO" id="GO:0016787">
    <property type="term" value="F:hydrolase activity"/>
    <property type="evidence" value="ECO:0007669"/>
    <property type="project" value="UniProtKB-KW"/>
</dbReference>
<comment type="caution">
    <text evidence="2">The sequence shown here is derived from an EMBL/GenBank/DDBJ whole genome shotgun (WGS) entry which is preliminary data.</text>
</comment>
<keyword evidence="2" id="KW-0378">Hydrolase</keyword>
<dbReference type="GO" id="GO:0016020">
    <property type="term" value="C:membrane"/>
    <property type="evidence" value="ECO:0007669"/>
    <property type="project" value="TreeGrafter"/>
</dbReference>
<gene>
    <name evidence="2" type="ORF">SMGD1_1191</name>
</gene>
<dbReference type="Proteomes" id="UP000006431">
    <property type="component" value="Unassembled WGS sequence"/>
</dbReference>
<evidence type="ECO:0000313" key="2">
    <source>
        <dbReference type="EMBL" id="EHP29715.1"/>
    </source>
</evidence>
<protein>
    <submittedName>
        <fullName evidence="2">Putative hydrolase</fullName>
    </submittedName>
</protein>
<dbReference type="SUPFAM" id="SSF53474">
    <property type="entry name" value="alpha/beta-Hydrolases"/>
    <property type="match status" value="1"/>
</dbReference>
<dbReference type="PATRIC" id="fig|929558.5.peg.1183"/>
<accession>B6BGT3</accession>
<proteinExistence type="predicted"/>
<dbReference type="InterPro" id="IPR029058">
    <property type="entry name" value="AB_hydrolase_fold"/>
</dbReference>
<dbReference type="eggNOG" id="COG2267">
    <property type="taxonomic scope" value="Bacteria"/>
</dbReference>
<dbReference type="InterPro" id="IPR050266">
    <property type="entry name" value="AB_hydrolase_sf"/>
</dbReference>
<dbReference type="EMBL" id="AFRZ01000001">
    <property type="protein sequence ID" value="EHP29715.1"/>
    <property type="molecule type" value="Genomic_DNA"/>
</dbReference>
<evidence type="ECO:0000259" key="1">
    <source>
        <dbReference type="Pfam" id="PF00561"/>
    </source>
</evidence>
<sequence>MHGLGSNGSKSWDAISDEFAKHYHIVTFDLPGFGESLVLFDVPASPESYSGLIMRIVSIYAKSKVIFVGHSMGAAIGLRFISYNPNVVDKAILIDAAGILQKTAYTKFLTKIAQKKSPDNNHQAKTSAVNTLNTFTDIWVEMFDTFSSIKTIKTLFQDNMDAQIAINLIETDFTDDLKNIQTKTLLIWGEDDHVAPLRTAKMLNFHLKNSKLIVLSNGGHTPRIKTPKEVATIAAMLSLKMSVLAVLNSITL</sequence>
<dbReference type="PANTHER" id="PTHR43798">
    <property type="entry name" value="MONOACYLGLYCEROL LIPASE"/>
    <property type="match status" value="1"/>
</dbReference>